<evidence type="ECO:0000256" key="5">
    <source>
        <dbReference type="ARBA" id="ARBA00023242"/>
    </source>
</evidence>
<dbReference type="Proteomes" id="UP000231279">
    <property type="component" value="Unassembled WGS sequence"/>
</dbReference>
<keyword evidence="3" id="KW-0238">DNA-binding</keyword>
<evidence type="ECO:0000256" key="3">
    <source>
        <dbReference type="ARBA" id="ARBA00023125"/>
    </source>
</evidence>
<evidence type="ECO:0000313" key="8">
    <source>
        <dbReference type="Proteomes" id="UP000231279"/>
    </source>
</evidence>
<organism evidence="7 8">
    <name type="scientific">Handroanthus impetiginosus</name>
    <dbReference type="NCBI Taxonomy" id="429701"/>
    <lineage>
        <taxon>Eukaryota</taxon>
        <taxon>Viridiplantae</taxon>
        <taxon>Streptophyta</taxon>
        <taxon>Embryophyta</taxon>
        <taxon>Tracheophyta</taxon>
        <taxon>Spermatophyta</taxon>
        <taxon>Magnoliopsida</taxon>
        <taxon>eudicotyledons</taxon>
        <taxon>Gunneridae</taxon>
        <taxon>Pentapetalae</taxon>
        <taxon>asterids</taxon>
        <taxon>lamiids</taxon>
        <taxon>Lamiales</taxon>
        <taxon>Bignoniaceae</taxon>
        <taxon>Crescentiina</taxon>
        <taxon>Tabebuia alliance</taxon>
        <taxon>Handroanthus</taxon>
    </lineage>
</organism>
<evidence type="ECO:0000313" key="7">
    <source>
        <dbReference type="EMBL" id="PIN16012.1"/>
    </source>
</evidence>
<dbReference type="SUPFAM" id="SSF47459">
    <property type="entry name" value="HLH, helix-loop-helix DNA-binding domain"/>
    <property type="match status" value="1"/>
</dbReference>
<evidence type="ECO:0000256" key="2">
    <source>
        <dbReference type="ARBA" id="ARBA00023015"/>
    </source>
</evidence>
<keyword evidence="2" id="KW-0805">Transcription regulation</keyword>
<accession>A0A2G9HEP7</accession>
<keyword evidence="4" id="KW-0804">Transcription</keyword>
<feature type="domain" description="BHLH" evidence="6">
    <location>
        <begin position="1"/>
        <end position="34"/>
    </location>
</feature>
<reference evidence="8" key="1">
    <citation type="journal article" date="2018" name="Gigascience">
        <title>Genome assembly of the Pink Ipe (Handroanthus impetiginosus, Bignoniaceae), a highly valued, ecologically keystone Neotropical timber forest tree.</title>
        <authorList>
            <person name="Silva-Junior O.B."/>
            <person name="Grattapaglia D."/>
            <person name="Novaes E."/>
            <person name="Collevatti R.G."/>
        </authorList>
    </citation>
    <scope>NUCLEOTIDE SEQUENCE [LARGE SCALE GENOMIC DNA]</scope>
    <source>
        <strain evidence="8">cv. UFG-1</strain>
    </source>
</reference>
<dbReference type="STRING" id="429701.A0A2G9HEP7"/>
<protein>
    <recommendedName>
        <fullName evidence="6">BHLH domain-containing protein</fullName>
    </recommendedName>
</protein>
<dbReference type="InterPro" id="IPR036638">
    <property type="entry name" value="HLH_DNA-bd_sf"/>
</dbReference>
<gene>
    <name evidence="7" type="ORF">CDL12_11342</name>
</gene>
<dbReference type="EMBL" id="NKXS01001976">
    <property type="protein sequence ID" value="PIN16012.1"/>
    <property type="molecule type" value="Genomic_DNA"/>
</dbReference>
<evidence type="ECO:0000256" key="1">
    <source>
        <dbReference type="ARBA" id="ARBA00004123"/>
    </source>
</evidence>
<keyword evidence="5" id="KW-0539">Nucleus</keyword>
<dbReference type="GO" id="GO:0046983">
    <property type="term" value="F:protein dimerization activity"/>
    <property type="evidence" value="ECO:0007669"/>
    <property type="project" value="InterPro"/>
</dbReference>
<dbReference type="InterPro" id="IPR045843">
    <property type="entry name" value="IND-like"/>
</dbReference>
<keyword evidence="8" id="KW-1185">Reference proteome</keyword>
<comment type="subcellular location">
    <subcellularLocation>
        <location evidence="1">Nucleus</location>
    </subcellularLocation>
</comment>
<dbReference type="CDD" id="cd11393">
    <property type="entry name" value="bHLH_AtbHLH_like"/>
    <property type="match status" value="1"/>
</dbReference>
<dbReference type="GO" id="GO:0005634">
    <property type="term" value="C:nucleus"/>
    <property type="evidence" value="ECO:0007669"/>
    <property type="project" value="UniProtKB-SubCell"/>
</dbReference>
<dbReference type="AlphaFoldDB" id="A0A2G9HEP7"/>
<evidence type="ECO:0000259" key="6">
    <source>
        <dbReference type="PROSITE" id="PS50888"/>
    </source>
</evidence>
<dbReference type="GO" id="GO:0000981">
    <property type="term" value="F:DNA-binding transcription factor activity, RNA polymerase II-specific"/>
    <property type="evidence" value="ECO:0007669"/>
    <property type="project" value="TreeGrafter"/>
</dbReference>
<sequence length="78" mass="8820">MEDTMGTLHQLVSPFGKTDTACVLCETIEYIKFLQGQISSLSTMYKKKELPQSIISRILISRMIQKGCIMILEVEGCF</sequence>
<dbReference type="PROSITE" id="PS50888">
    <property type="entry name" value="BHLH"/>
    <property type="match status" value="1"/>
</dbReference>
<dbReference type="InterPro" id="IPR045239">
    <property type="entry name" value="bHLH95_bHLH"/>
</dbReference>
<dbReference type="PANTHER" id="PTHR16223">
    <property type="entry name" value="TRANSCRIPTION FACTOR BHLH83-RELATED"/>
    <property type="match status" value="1"/>
</dbReference>
<dbReference type="InterPro" id="IPR011598">
    <property type="entry name" value="bHLH_dom"/>
</dbReference>
<proteinExistence type="predicted"/>
<dbReference type="OrthoDB" id="673975at2759"/>
<dbReference type="GO" id="GO:0000978">
    <property type="term" value="F:RNA polymerase II cis-regulatory region sequence-specific DNA binding"/>
    <property type="evidence" value="ECO:0007669"/>
    <property type="project" value="TreeGrafter"/>
</dbReference>
<comment type="caution">
    <text evidence="7">The sequence shown here is derived from an EMBL/GenBank/DDBJ whole genome shotgun (WGS) entry which is preliminary data.</text>
</comment>
<evidence type="ECO:0000256" key="4">
    <source>
        <dbReference type="ARBA" id="ARBA00023163"/>
    </source>
</evidence>
<name>A0A2G9HEP7_9LAMI</name>
<dbReference type="PANTHER" id="PTHR16223:SF238">
    <property type="entry name" value="TRANSCRIPTION FACTOR BHLH114"/>
    <property type="match status" value="1"/>
</dbReference>